<reference evidence="2 3" key="1">
    <citation type="submission" date="2016-03" db="EMBL/GenBank/DDBJ databases">
        <title>Whole genome sequencing of Grifola frondosa 9006-11.</title>
        <authorList>
            <person name="Min B."/>
            <person name="Park H."/>
            <person name="Kim J.-G."/>
            <person name="Cho H."/>
            <person name="Oh Y.-L."/>
            <person name="Kong W.-S."/>
            <person name="Choi I.-G."/>
        </authorList>
    </citation>
    <scope>NUCLEOTIDE SEQUENCE [LARGE SCALE GENOMIC DNA]</scope>
    <source>
        <strain evidence="2 3">9006-11</strain>
    </source>
</reference>
<proteinExistence type="predicted"/>
<dbReference type="Proteomes" id="UP000092993">
    <property type="component" value="Unassembled WGS sequence"/>
</dbReference>
<evidence type="ECO:0000313" key="3">
    <source>
        <dbReference type="Proteomes" id="UP000092993"/>
    </source>
</evidence>
<dbReference type="InterPro" id="IPR045339">
    <property type="entry name" value="DUF6534"/>
</dbReference>
<dbReference type="EMBL" id="LUGG01000014">
    <property type="protein sequence ID" value="OBZ70353.1"/>
    <property type="molecule type" value="Genomic_DNA"/>
</dbReference>
<feature type="domain" description="DUF6534" evidence="1">
    <location>
        <begin position="23"/>
        <end position="110"/>
    </location>
</feature>
<name>A0A1C7M094_GRIFR</name>
<accession>A0A1C7M094</accession>
<protein>
    <recommendedName>
        <fullName evidence="1">DUF6534 domain-containing protein</fullName>
    </recommendedName>
</protein>
<keyword evidence="3" id="KW-1185">Reference proteome</keyword>
<evidence type="ECO:0000313" key="2">
    <source>
        <dbReference type="EMBL" id="OBZ70353.1"/>
    </source>
</evidence>
<dbReference type="Pfam" id="PF20152">
    <property type="entry name" value="DUF6534"/>
    <property type="match status" value="1"/>
</dbReference>
<gene>
    <name evidence="2" type="ORF">A0H81_09823</name>
</gene>
<sequence length="184" mass="20552">MLAGILNLNPYRSQPRCSKPHPVTDVYISVSLCLILRGQQTGFKETNSLLTKLTVYAINRGMLTSTVQFLHLLTYLVTLHKVEFIWMIFHVPGSKVYANSLIAVLNVRQHLRRGGFISNPQLSGIMCTTEVYQEEDFPHNITKSHVSDLCAAVGTEMYSIVRHAADGGTIIYISAILRSTACLR</sequence>
<comment type="caution">
    <text evidence="2">The sequence shown here is derived from an EMBL/GenBank/DDBJ whole genome shotgun (WGS) entry which is preliminary data.</text>
</comment>
<organism evidence="2 3">
    <name type="scientific">Grifola frondosa</name>
    <name type="common">Maitake</name>
    <name type="synonym">Polyporus frondosus</name>
    <dbReference type="NCBI Taxonomy" id="5627"/>
    <lineage>
        <taxon>Eukaryota</taxon>
        <taxon>Fungi</taxon>
        <taxon>Dikarya</taxon>
        <taxon>Basidiomycota</taxon>
        <taxon>Agaricomycotina</taxon>
        <taxon>Agaricomycetes</taxon>
        <taxon>Polyporales</taxon>
        <taxon>Grifolaceae</taxon>
        <taxon>Grifola</taxon>
    </lineage>
</organism>
<dbReference type="OrthoDB" id="2803252at2759"/>
<evidence type="ECO:0000259" key="1">
    <source>
        <dbReference type="Pfam" id="PF20152"/>
    </source>
</evidence>
<dbReference type="AlphaFoldDB" id="A0A1C7M094"/>